<evidence type="ECO:0000313" key="1">
    <source>
        <dbReference type="EMBL" id="PVD22680.1"/>
    </source>
</evidence>
<name>A0A2T7NND0_POMCA</name>
<organism evidence="1 2">
    <name type="scientific">Pomacea canaliculata</name>
    <name type="common">Golden apple snail</name>
    <dbReference type="NCBI Taxonomy" id="400727"/>
    <lineage>
        <taxon>Eukaryota</taxon>
        <taxon>Metazoa</taxon>
        <taxon>Spiralia</taxon>
        <taxon>Lophotrochozoa</taxon>
        <taxon>Mollusca</taxon>
        <taxon>Gastropoda</taxon>
        <taxon>Caenogastropoda</taxon>
        <taxon>Architaenioglossa</taxon>
        <taxon>Ampullarioidea</taxon>
        <taxon>Ampullariidae</taxon>
        <taxon>Pomacea</taxon>
    </lineage>
</organism>
<comment type="caution">
    <text evidence="1">The sequence shown here is derived from an EMBL/GenBank/DDBJ whole genome shotgun (WGS) entry which is preliminary data.</text>
</comment>
<sequence>MAEKKEINCASTVVVRHAGHERSAAASTHVLLPNGRLTGGGNGKVVEQVTLRKWLNGWLTGTGWNKAQEEQRRGQQVATLMADLTCVAGWSDNDQEQLL</sequence>
<accession>A0A2T7NND0</accession>
<protein>
    <submittedName>
        <fullName evidence="1">Uncharacterized protein</fullName>
    </submittedName>
</protein>
<gene>
    <name evidence="1" type="ORF">C0Q70_15935</name>
</gene>
<dbReference type="AlphaFoldDB" id="A0A2T7NND0"/>
<evidence type="ECO:0000313" key="2">
    <source>
        <dbReference type="Proteomes" id="UP000245119"/>
    </source>
</evidence>
<proteinExistence type="predicted"/>
<dbReference type="EMBL" id="PZQS01000010">
    <property type="protein sequence ID" value="PVD22680.1"/>
    <property type="molecule type" value="Genomic_DNA"/>
</dbReference>
<keyword evidence="2" id="KW-1185">Reference proteome</keyword>
<reference evidence="1 2" key="1">
    <citation type="submission" date="2018-04" db="EMBL/GenBank/DDBJ databases">
        <title>The genome of golden apple snail Pomacea canaliculata provides insight into stress tolerance and invasive adaptation.</title>
        <authorList>
            <person name="Liu C."/>
            <person name="Liu B."/>
            <person name="Ren Y."/>
            <person name="Zhang Y."/>
            <person name="Wang H."/>
            <person name="Li S."/>
            <person name="Jiang F."/>
            <person name="Yin L."/>
            <person name="Zhang G."/>
            <person name="Qian W."/>
            <person name="Fan W."/>
        </authorList>
    </citation>
    <scope>NUCLEOTIDE SEQUENCE [LARGE SCALE GENOMIC DNA]</scope>
    <source>
        <strain evidence="1">SZHN2017</strain>
        <tissue evidence="1">Muscle</tissue>
    </source>
</reference>
<dbReference type="Proteomes" id="UP000245119">
    <property type="component" value="Linkage Group LG10"/>
</dbReference>